<gene>
    <name evidence="2" type="ORF">METBISCDRAFT_25176</name>
</gene>
<proteinExistence type="predicted"/>
<feature type="transmembrane region" description="Helical" evidence="1">
    <location>
        <begin position="94"/>
        <end position="115"/>
    </location>
</feature>
<reference evidence="3" key="1">
    <citation type="journal article" date="2018" name="Nat. Microbiol.">
        <title>Leveraging single-cell genomics to expand the fungal tree of life.</title>
        <authorList>
            <person name="Ahrendt S.R."/>
            <person name="Quandt C.A."/>
            <person name="Ciobanu D."/>
            <person name="Clum A."/>
            <person name="Salamov A."/>
            <person name="Andreopoulos B."/>
            <person name="Cheng J.F."/>
            <person name="Woyke T."/>
            <person name="Pelin A."/>
            <person name="Henrissat B."/>
            <person name="Reynolds N.K."/>
            <person name="Benny G.L."/>
            <person name="Smith M.E."/>
            <person name="James T.Y."/>
            <person name="Grigoriev I.V."/>
        </authorList>
    </citation>
    <scope>NUCLEOTIDE SEQUENCE [LARGE SCALE GENOMIC DNA]</scope>
    <source>
        <strain evidence="3">Baker2002</strain>
    </source>
</reference>
<protein>
    <submittedName>
        <fullName evidence="2">Uncharacterized protein</fullName>
    </submittedName>
</protein>
<dbReference type="Proteomes" id="UP000268321">
    <property type="component" value="Unassembled WGS sequence"/>
</dbReference>
<keyword evidence="1" id="KW-0472">Membrane</keyword>
<keyword evidence="1" id="KW-0812">Transmembrane</keyword>
<organism evidence="2 3">
    <name type="scientific">Metschnikowia bicuspidata</name>
    <dbReference type="NCBI Taxonomy" id="27322"/>
    <lineage>
        <taxon>Eukaryota</taxon>
        <taxon>Fungi</taxon>
        <taxon>Dikarya</taxon>
        <taxon>Ascomycota</taxon>
        <taxon>Saccharomycotina</taxon>
        <taxon>Pichiomycetes</taxon>
        <taxon>Metschnikowiaceae</taxon>
        <taxon>Metschnikowia</taxon>
    </lineage>
</organism>
<keyword evidence="1" id="KW-1133">Transmembrane helix</keyword>
<sequence>MSASQYLQRPGYPELLADLEPYTRRQIIVSAGSAPHLSIKISIIVPGSAKNFYSPLSPGLLPLPPALQLSAQLLQPPGIQSVVLALFQTAMQSLLGVSLLLLVVVLVFIVCLTIMGQLGM</sequence>
<evidence type="ECO:0000313" key="2">
    <source>
        <dbReference type="EMBL" id="RKP32980.1"/>
    </source>
</evidence>
<dbReference type="EMBL" id="ML004428">
    <property type="protein sequence ID" value="RKP32980.1"/>
    <property type="molecule type" value="Genomic_DNA"/>
</dbReference>
<accession>A0A4P9ZLB0</accession>
<name>A0A4P9ZLB0_9ASCO</name>
<dbReference type="AlphaFoldDB" id="A0A4P9ZLB0"/>
<evidence type="ECO:0000256" key="1">
    <source>
        <dbReference type="SAM" id="Phobius"/>
    </source>
</evidence>
<keyword evidence="3" id="KW-1185">Reference proteome</keyword>
<evidence type="ECO:0000313" key="3">
    <source>
        <dbReference type="Proteomes" id="UP000268321"/>
    </source>
</evidence>